<dbReference type="PANTHER" id="PTHR21016">
    <property type="entry name" value="BETA-AMYLOID BINDING PROTEIN-RELATED"/>
    <property type="match status" value="1"/>
</dbReference>
<evidence type="ECO:0000256" key="5">
    <source>
        <dbReference type="SAM" id="Phobius"/>
    </source>
</evidence>
<reference evidence="8" key="1">
    <citation type="journal article" date="2010" name="Stand. Genomic Sci.">
        <title>Complete genome sequence of Syntrophothermus lipocalidus type strain (TGB-C1T).</title>
        <authorList>
            <consortium name="US DOE Joint Genome Institute (JGI-PGF)"/>
            <person name="Djao O."/>
            <person name="Zhang X."/>
            <person name="Lucas S."/>
            <person name="Lapidus A."/>
            <person name="Glavina Del Rio T."/>
            <person name="Nolan M."/>
            <person name="Tice H."/>
            <person name="Cheng J."/>
            <person name="Han C."/>
            <person name="Tapia R."/>
            <person name="Goodwin L."/>
            <person name="Pitluck S."/>
            <person name="Liolios K."/>
            <person name="Ivanova N."/>
            <person name="Mavromatis K."/>
            <person name="Mikhailova N."/>
            <person name="Ovchinnikova G."/>
            <person name="Pati A."/>
            <person name="Brambilla E."/>
            <person name="Chen A."/>
            <person name="Palaniappan K."/>
            <person name="Land M."/>
            <person name="Hauser L."/>
            <person name="Chang Y."/>
            <person name="Jeffries C."/>
            <person name="Rohde M."/>
            <person name="Sikorski J."/>
            <person name="Spring S."/>
            <person name="Goker M."/>
            <person name="Detter J."/>
            <person name="Woyke T."/>
            <person name="Bristow J."/>
            <person name="Eisen J."/>
            <person name="Markowitz V."/>
            <person name="Hugenholtz P."/>
            <person name="Kyrpides N."/>
            <person name="Klenk H."/>
        </authorList>
    </citation>
    <scope>NUCLEOTIDE SEQUENCE [LARGE SCALE GENOMIC DNA]</scope>
    <source>
        <strain evidence="8">DSM 12680 / TGB-C1</strain>
    </source>
</reference>
<feature type="domain" description="TM2" evidence="6">
    <location>
        <begin position="60"/>
        <end position="112"/>
    </location>
</feature>
<evidence type="ECO:0000256" key="3">
    <source>
        <dbReference type="ARBA" id="ARBA00022989"/>
    </source>
</evidence>
<dbReference type="RefSeq" id="WP_013175486.1">
    <property type="nucleotide sequence ID" value="NC_014220.1"/>
</dbReference>
<dbReference type="KEGG" id="slp:Slip_1317"/>
<dbReference type="eggNOG" id="COG2314">
    <property type="taxonomic scope" value="Bacteria"/>
</dbReference>
<organism evidence="7 8">
    <name type="scientific">Syntrophothermus lipocalidus (strain DSM 12680 / TGB-C1)</name>
    <dbReference type="NCBI Taxonomy" id="643648"/>
    <lineage>
        <taxon>Bacteria</taxon>
        <taxon>Bacillati</taxon>
        <taxon>Bacillota</taxon>
        <taxon>Clostridia</taxon>
        <taxon>Eubacteriales</taxon>
        <taxon>Syntrophomonadaceae</taxon>
        <taxon>Syntrophothermus</taxon>
    </lineage>
</organism>
<keyword evidence="4 5" id="KW-0472">Membrane</keyword>
<dbReference type="PANTHER" id="PTHR21016:SF25">
    <property type="entry name" value="TM2 DOMAIN-CONTAINING PROTEIN DDB_G0277895-RELATED"/>
    <property type="match status" value="1"/>
</dbReference>
<dbReference type="Pfam" id="PF05154">
    <property type="entry name" value="TM2"/>
    <property type="match status" value="1"/>
</dbReference>
<dbReference type="InterPro" id="IPR050932">
    <property type="entry name" value="TM2D1-3-like"/>
</dbReference>
<comment type="subcellular location">
    <subcellularLocation>
        <location evidence="1">Membrane</location>
        <topology evidence="1">Multi-pass membrane protein</topology>
    </subcellularLocation>
</comment>
<protein>
    <submittedName>
        <fullName evidence="7">TM2 domain containing protein</fullName>
    </submittedName>
</protein>
<proteinExistence type="predicted"/>
<name>D7CMZ9_SYNLT</name>
<sequence>MFCRNCGSEVAEQAVVCVTCGCSPRNGKNYCQNCGAETNPAAEVCLKCGVKLTVVAKTGDKSKLAAGLLGIFLGGLGIHRFYLGYVGIGIAQIIVTLITFGIGGIWGFIEGIMILTDVIDKDAKGMPLRE</sequence>
<feature type="transmembrane region" description="Helical" evidence="5">
    <location>
        <begin position="64"/>
        <end position="82"/>
    </location>
</feature>
<dbReference type="InterPro" id="IPR007829">
    <property type="entry name" value="TM2"/>
</dbReference>
<dbReference type="HOGENOM" id="CLU_081297_5_0_9"/>
<reference evidence="7 8" key="2">
    <citation type="journal article" date="2010" name="Stand. Genomic Sci.">
        <title>Complete genome sequence of Syntrophothermus lipocalidus type strain (TGB-C1).</title>
        <authorList>
            <person name="Djao O.D."/>
            <person name="Zhang X."/>
            <person name="Lucas S."/>
            <person name="Lapidus A."/>
            <person name="Del Rio T.G."/>
            <person name="Nolan M."/>
            <person name="Tice H."/>
            <person name="Cheng J.F."/>
            <person name="Han C."/>
            <person name="Tapia R."/>
            <person name="Goodwin L."/>
            <person name="Pitluck S."/>
            <person name="Liolios K."/>
            <person name="Ivanova N."/>
            <person name="Mavromatis K."/>
            <person name="Mikhailova N."/>
            <person name="Ovchinnikova G."/>
            <person name="Pati A."/>
            <person name="Brambilla E."/>
            <person name="Chen A."/>
            <person name="Palaniappan K."/>
            <person name="Land M."/>
            <person name="Hauser L."/>
            <person name="Chang Y.J."/>
            <person name="Jeffries C.D."/>
            <person name="Rohde M."/>
            <person name="Sikorski J."/>
            <person name="Spring S."/>
            <person name="Goker M."/>
            <person name="Detter J.C."/>
            <person name="Woyke T."/>
            <person name="Bristow J."/>
            <person name="Eisen J.A."/>
            <person name="Markowitz V."/>
            <person name="Hugenholtz P."/>
            <person name="Kyrpides N.C."/>
            <person name="Klenk H.P."/>
        </authorList>
    </citation>
    <scope>NUCLEOTIDE SEQUENCE [LARGE SCALE GENOMIC DNA]</scope>
    <source>
        <strain evidence="8">DSM 12680 / TGB-C1</strain>
    </source>
</reference>
<dbReference type="AlphaFoldDB" id="D7CMZ9"/>
<evidence type="ECO:0000256" key="2">
    <source>
        <dbReference type="ARBA" id="ARBA00022692"/>
    </source>
</evidence>
<dbReference type="EMBL" id="CP002048">
    <property type="protein sequence ID" value="ADI02084.1"/>
    <property type="molecule type" value="Genomic_DNA"/>
</dbReference>
<dbReference type="Proteomes" id="UP000000378">
    <property type="component" value="Chromosome"/>
</dbReference>
<keyword evidence="2 5" id="KW-0812">Transmembrane</keyword>
<keyword evidence="3 5" id="KW-1133">Transmembrane helix</keyword>
<evidence type="ECO:0000313" key="7">
    <source>
        <dbReference type="EMBL" id="ADI02084.1"/>
    </source>
</evidence>
<feature type="transmembrane region" description="Helical" evidence="5">
    <location>
        <begin position="88"/>
        <end position="109"/>
    </location>
</feature>
<dbReference type="GO" id="GO:0016020">
    <property type="term" value="C:membrane"/>
    <property type="evidence" value="ECO:0007669"/>
    <property type="project" value="UniProtKB-SubCell"/>
</dbReference>
<gene>
    <name evidence="7" type="ordered locus">Slip_1317</name>
</gene>
<accession>D7CMZ9</accession>
<keyword evidence="8" id="KW-1185">Reference proteome</keyword>
<evidence type="ECO:0000256" key="1">
    <source>
        <dbReference type="ARBA" id="ARBA00004141"/>
    </source>
</evidence>
<evidence type="ECO:0000259" key="6">
    <source>
        <dbReference type="Pfam" id="PF05154"/>
    </source>
</evidence>
<dbReference type="OrthoDB" id="9816361at2"/>
<evidence type="ECO:0000256" key="4">
    <source>
        <dbReference type="ARBA" id="ARBA00023136"/>
    </source>
</evidence>
<dbReference type="STRING" id="643648.Slip_1317"/>
<evidence type="ECO:0000313" key="8">
    <source>
        <dbReference type="Proteomes" id="UP000000378"/>
    </source>
</evidence>